<proteinExistence type="predicted"/>
<organism evidence="2 3">
    <name type="scientific">Neoroseomonas eburnea</name>
    <dbReference type="NCBI Taxonomy" id="1346889"/>
    <lineage>
        <taxon>Bacteria</taxon>
        <taxon>Pseudomonadati</taxon>
        <taxon>Pseudomonadota</taxon>
        <taxon>Alphaproteobacteria</taxon>
        <taxon>Acetobacterales</taxon>
        <taxon>Acetobacteraceae</taxon>
        <taxon>Neoroseomonas</taxon>
    </lineage>
</organism>
<dbReference type="EMBL" id="JAAEDL010000002">
    <property type="protein sequence ID" value="MBR0679439.1"/>
    <property type="molecule type" value="Genomic_DNA"/>
</dbReference>
<dbReference type="Proteomes" id="UP001138709">
    <property type="component" value="Unassembled WGS sequence"/>
</dbReference>
<dbReference type="RefSeq" id="WP_211844796.1">
    <property type="nucleotide sequence ID" value="NZ_JAAEDL010000002.1"/>
</dbReference>
<evidence type="ECO:0000256" key="1">
    <source>
        <dbReference type="SAM" id="MobiDB-lite"/>
    </source>
</evidence>
<dbReference type="AlphaFoldDB" id="A0A9X9X6V3"/>
<sequence length="193" mass="20335">MAGKRRTKQPAMPREDLGRPSAWRLQHGSFGDPVREADPETGTPIALRRAVDTLGAMLANGTITAPMHDAGVVFRGQFRAAALDTLRAMPLIRIPAGSGDPLTERHVHARRKVAAAMHVLGGQDSAAGSCAWHVVGCEASIREWATRQGWGGKPIGHSQAQGILIAALGVLASHYGLADRSNALSRNASSAVT</sequence>
<keyword evidence="3" id="KW-1185">Reference proteome</keyword>
<accession>A0A9X9X6V3</accession>
<evidence type="ECO:0000313" key="3">
    <source>
        <dbReference type="Proteomes" id="UP001138709"/>
    </source>
</evidence>
<reference evidence="2" key="2">
    <citation type="journal article" date="2021" name="Syst. Appl. Microbiol.">
        <title>Roseomonas hellenica sp. nov., isolated from roots of wild-growing Alkanna tinctoria.</title>
        <authorList>
            <person name="Rat A."/>
            <person name="Naranjo H.D."/>
            <person name="Lebbe L."/>
            <person name="Cnockaert M."/>
            <person name="Krigas N."/>
            <person name="Grigoriadou K."/>
            <person name="Maloupa E."/>
            <person name="Willems A."/>
        </authorList>
    </citation>
    <scope>NUCLEOTIDE SEQUENCE</scope>
    <source>
        <strain evidence="2">LMG 31228</strain>
    </source>
</reference>
<comment type="caution">
    <text evidence="2">The sequence shown here is derived from an EMBL/GenBank/DDBJ whole genome shotgun (WGS) entry which is preliminary data.</text>
</comment>
<evidence type="ECO:0000313" key="2">
    <source>
        <dbReference type="EMBL" id="MBR0679439.1"/>
    </source>
</evidence>
<feature type="region of interest" description="Disordered" evidence="1">
    <location>
        <begin position="1"/>
        <end position="40"/>
    </location>
</feature>
<gene>
    <name evidence="2" type="ORF">GXW74_02985</name>
</gene>
<name>A0A9X9X6V3_9PROT</name>
<reference evidence="2" key="1">
    <citation type="submission" date="2020-01" db="EMBL/GenBank/DDBJ databases">
        <authorList>
            <person name="Rat A."/>
        </authorList>
    </citation>
    <scope>NUCLEOTIDE SEQUENCE</scope>
    <source>
        <strain evidence="2">LMG 31228</strain>
    </source>
</reference>
<protein>
    <submittedName>
        <fullName evidence="2">Uncharacterized protein</fullName>
    </submittedName>
</protein>